<sequence length="208" mass="21818">MLRRCADASGRCRRPWRRAGGAGAAIAGSSYLLRSRSASSSAARPRVAAKVELETATRTAGRVPLVATLTRTAGTAATASSGWSLACRVARASSSRSKPSLSIVASGSASRALRTSGSVKICCRAFTSVSSPFCRSVMSLLPCRGRRGDVAGERRSVRPAGPLSYPASMERSLRGRSPDASLQRAGITLGGINTRWQYTAIQPKMEDA</sequence>
<feature type="region of interest" description="Disordered" evidence="1">
    <location>
        <begin position="154"/>
        <end position="180"/>
    </location>
</feature>
<keyword evidence="3" id="KW-1185">Reference proteome</keyword>
<name>Q1YJJ4_AURMS</name>
<protein>
    <submittedName>
        <fullName evidence="2">Uncharacterized protein</fullName>
    </submittedName>
</protein>
<dbReference type="Proteomes" id="UP000000321">
    <property type="component" value="Unassembled WGS sequence"/>
</dbReference>
<accession>Q1YJJ4</accession>
<dbReference type="AlphaFoldDB" id="Q1YJJ4"/>
<organism evidence="2 3">
    <name type="scientific">Aurantimonas manganoxydans (strain ATCC BAA-1229 / DSM 21871 / SI85-9A1)</name>
    <dbReference type="NCBI Taxonomy" id="287752"/>
    <lineage>
        <taxon>Bacteria</taxon>
        <taxon>Pseudomonadati</taxon>
        <taxon>Pseudomonadota</taxon>
        <taxon>Alphaproteobacteria</taxon>
        <taxon>Hyphomicrobiales</taxon>
        <taxon>Aurantimonadaceae</taxon>
        <taxon>Aurantimonas</taxon>
    </lineage>
</organism>
<evidence type="ECO:0000313" key="3">
    <source>
        <dbReference type="Proteomes" id="UP000000321"/>
    </source>
</evidence>
<comment type="caution">
    <text evidence="2">The sequence shown here is derived from an EMBL/GenBank/DDBJ whole genome shotgun (WGS) entry which is preliminary data.</text>
</comment>
<evidence type="ECO:0000313" key="2">
    <source>
        <dbReference type="EMBL" id="EAS50879.1"/>
    </source>
</evidence>
<dbReference type="BioCyc" id="AURANTIMONAS:SI859A1_01005-MONOMER"/>
<dbReference type="HOGENOM" id="CLU_1319725_0_0_5"/>
<dbReference type="EMBL" id="AAPJ01000002">
    <property type="protein sequence ID" value="EAS50879.1"/>
    <property type="molecule type" value="Genomic_DNA"/>
</dbReference>
<reference evidence="2 3" key="1">
    <citation type="journal article" date="2008" name="Appl. Environ. Microbiol.">
        <title>Genomic insights into Mn(II) oxidation by the marine alphaproteobacterium Aurantimonas sp. strain SI85-9A1.</title>
        <authorList>
            <person name="Dick G.J."/>
            <person name="Podell S."/>
            <person name="Johnson H.A."/>
            <person name="Rivera-Espinoza Y."/>
            <person name="Bernier-Latmani R."/>
            <person name="McCarthy J.K."/>
            <person name="Torpey J.W."/>
            <person name="Clement B.G."/>
            <person name="Gaasterland T."/>
            <person name="Tebo B.M."/>
        </authorList>
    </citation>
    <scope>NUCLEOTIDE SEQUENCE [LARGE SCALE GENOMIC DNA]</scope>
    <source>
        <strain evidence="2 3">SI85-9A1</strain>
    </source>
</reference>
<proteinExistence type="predicted"/>
<gene>
    <name evidence="2" type="ORF">SI859A1_01005</name>
</gene>
<evidence type="ECO:0000256" key="1">
    <source>
        <dbReference type="SAM" id="MobiDB-lite"/>
    </source>
</evidence>